<reference evidence="2 3" key="1">
    <citation type="submission" date="2015-12" db="EMBL/GenBank/DDBJ databases">
        <title>Genome sequence of Thalassospira lucentensis MCCC 1A02072.</title>
        <authorList>
            <person name="Lu L."/>
            <person name="Lai Q."/>
            <person name="Shao Z."/>
            <person name="Qian P."/>
        </authorList>
    </citation>
    <scope>NUCLEOTIDE SEQUENCE [LARGE SCALE GENOMIC DNA]</scope>
    <source>
        <strain evidence="2 3">MCCC 1A02072</strain>
    </source>
</reference>
<feature type="chain" id="PRO_5007596895" evidence="1">
    <location>
        <begin position="26"/>
        <end position="263"/>
    </location>
</feature>
<dbReference type="Gene3D" id="3.40.190.10">
    <property type="entry name" value="Periplasmic binding protein-like II"/>
    <property type="match status" value="2"/>
</dbReference>
<sequence length="263" mass="29638">MKQVFRWFGNLMGSACLAIAFSADAKAKDPINVRVGSYEYGVVYFFDGDKPAGFAPELIAALNAIQSTYFFQLVETSSRRRYRDLAAGMFDMVLLESSDWEWDDQNVVFSDPIVTEHDLYVARRRDIPGPSWFDEVTSRNILCVLGFHYGFSGFNSNPDYLRDNFNVSLLYNEQQVLEELLSGSGDVGIVSAGFLARTFQAQPELADQVFIGPKPDSSYDLVSVMSEKSVIPVNEFNDLIRVLHTSGNIAKNWRELHQNLSKP</sequence>
<dbReference type="OrthoDB" id="8747607at2"/>
<dbReference type="Proteomes" id="UP000076335">
    <property type="component" value="Unassembled WGS sequence"/>
</dbReference>
<accession>A0A154L5T2</accession>
<protein>
    <submittedName>
        <fullName evidence="2">Uncharacterized protein</fullName>
    </submittedName>
</protein>
<comment type="caution">
    <text evidence="2">The sequence shown here is derived from an EMBL/GenBank/DDBJ whole genome shotgun (WGS) entry which is preliminary data.</text>
</comment>
<feature type="signal peptide" evidence="1">
    <location>
        <begin position="1"/>
        <end position="25"/>
    </location>
</feature>
<dbReference type="AlphaFoldDB" id="A0A154L5T2"/>
<keyword evidence="1" id="KW-0732">Signal</keyword>
<organism evidence="2 3">
    <name type="scientific">Thalassospira lucentensis</name>
    <dbReference type="NCBI Taxonomy" id="168935"/>
    <lineage>
        <taxon>Bacteria</taxon>
        <taxon>Pseudomonadati</taxon>
        <taxon>Pseudomonadota</taxon>
        <taxon>Alphaproteobacteria</taxon>
        <taxon>Rhodospirillales</taxon>
        <taxon>Thalassospiraceae</taxon>
        <taxon>Thalassospira</taxon>
    </lineage>
</organism>
<evidence type="ECO:0000313" key="3">
    <source>
        <dbReference type="Proteomes" id="UP000076335"/>
    </source>
</evidence>
<evidence type="ECO:0000256" key="1">
    <source>
        <dbReference type="SAM" id="SignalP"/>
    </source>
</evidence>
<dbReference type="EMBL" id="LPVY01000014">
    <property type="protein sequence ID" value="KZB63541.1"/>
    <property type="molecule type" value="Genomic_DNA"/>
</dbReference>
<dbReference type="RefSeq" id="WP_062952257.1">
    <property type="nucleotide sequence ID" value="NZ_LPVY01000014.1"/>
</dbReference>
<gene>
    <name evidence="2" type="ORF">AUP42_21010</name>
</gene>
<evidence type="ECO:0000313" key="2">
    <source>
        <dbReference type="EMBL" id="KZB63541.1"/>
    </source>
</evidence>
<dbReference type="SUPFAM" id="SSF53850">
    <property type="entry name" value="Periplasmic binding protein-like II"/>
    <property type="match status" value="1"/>
</dbReference>
<name>A0A154L5T2_9PROT</name>
<proteinExistence type="predicted"/>